<dbReference type="OrthoDB" id="8589936at2"/>
<dbReference type="Proteomes" id="UP000563601">
    <property type="component" value="Unassembled WGS sequence"/>
</dbReference>
<evidence type="ECO:0000256" key="10">
    <source>
        <dbReference type="ARBA" id="ARBA00023004"/>
    </source>
</evidence>
<dbReference type="AlphaFoldDB" id="A0A6P1TB07"/>
<dbReference type="Gene3D" id="1.20.950.20">
    <property type="entry name" value="Transmembrane di-heme cytochromes, Chain C"/>
    <property type="match status" value="1"/>
</dbReference>
<dbReference type="SUPFAM" id="SSF81342">
    <property type="entry name" value="Transmembrane di-heme cytochromes"/>
    <property type="match status" value="1"/>
</dbReference>
<dbReference type="InterPro" id="IPR011577">
    <property type="entry name" value="Cyt_b561_bac/Ni-Hgenase"/>
</dbReference>
<evidence type="ECO:0000256" key="5">
    <source>
        <dbReference type="ARBA" id="ARBA00022617"/>
    </source>
</evidence>
<dbReference type="GO" id="GO:0009055">
    <property type="term" value="F:electron transfer activity"/>
    <property type="evidence" value="ECO:0007669"/>
    <property type="project" value="InterPro"/>
</dbReference>
<keyword evidence="10" id="KW-0408">Iron</keyword>
<dbReference type="GO" id="GO:0005886">
    <property type="term" value="C:plasma membrane"/>
    <property type="evidence" value="ECO:0007669"/>
    <property type="project" value="UniProtKB-SubCell"/>
</dbReference>
<gene>
    <name evidence="16" type="ORF">GTQ55_13750</name>
    <name evidence="15" type="ORF">HNQ53_002519</name>
</gene>
<feature type="transmembrane region" description="Helical" evidence="13">
    <location>
        <begin position="144"/>
        <end position="166"/>
    </location>
</feature>
<keyword evidence="11 13" id="KW-0472">Membrane</keyword>
<evidence type="ECO:0000256" key="3">
    <source>
        <dbReference type="ARBA" id="ARBA00022448"/>
    </source>
</evidence>
<evidence type="ECO:0000259" key="14">
    <source>
        <dbReference type="Pfam" id="PF01292"/>
    </source>
</evidence>
<accession>A0A6P1TB07</accession>
<reference evidence="16 17" key="1">
    <citation type="submission" date="2020-01" db="EMBL/GenBank/DDBJ databases">
        <title>The possibility of degradation of plastic by Microbulbifer hydrolyticus IRE-31.</title>
        <authorList>
            <person name="Liu L."/>
        </authorList>
    </citation>
    <scope>NUCLEOTIDE SEQUENCE [LARGE SCALE GENOMIC DNA]</scope>
    <source>
        <strain evidence="16 17">IRE-31</strain>
    </source>
</reference>
<feature type="transmembrane region" description="Helical" evidence="13">
    <location>
        <begin position="15"/>
        <end position="32"/>
    </location>
</feature>
<evidence type="ECO:0000256" key="1">
    <source>
        <dbReference type="ARBA" id="ARBA00001970"/>
    </source>
</evidence>
<dbReference type="RefSeq" id="WP_161859256.1">
    <property type="nucleotide sequence ID" value="NZ_CP047491.1"/>
</dbReference>
<reference evidence="15 18" key="2">
    <citation type="submission" date="2020-08" db="EMBL/GenBank/DDBJ databases">
        <title>Genomic Encyclopedia of Type Strains, Phase IV (KMG-IV): sequencing the most valuable type-strain genomes for metagenomic binning, comparative biology and taxonomic classification.</title>
        <authorList>
            <person name="Goeker M."/>
        </authorList>
    </citation>
    <scope>NUCLEOTIDE SEQUENCE [LARGE SCALE GENOMIC DNA]</scope>
    <source>
        <strain evidence="15 18">DSM 11525</strain>
    </source>
</reference>
<keyword evidence="8" id="KW-0249">Electron transport</keyword>
<keyword evidence="4" id="KW-1003">Cell membrane</keyword>
<comment type="subcellular location">
    <subcellularLocation>
        <location evidence="2">Cell membrane</location>
        <topology evidence="2">Multi-pass membrane protein</topology>
    </subcellularLocation>
</comment>
<comment type="similarity">
    <text evidence="12">Belongs to the cytochrome b561 family.</text>
</comment>
<feature type="domain" description="Cytochrome b561 bacterial/Ni-hydrogenase" evidence="14">
    <location>
        <begin position="8"/>
        <end position="177"/>
    </location>
</feature>
<evidence type="ECO:0000313" key="18">
    <source>
        <dbReference type="Proteomes" id="UP000563601"/>
    </source>
</evidence>
<dbReference type="PANTHER" id="PTHR30529">
    <property type="entry name" value="CYTOCHROME B561"/>
    <property type="match status" value="1"/>
</dbReference>
<organism evidence="15 18">
    <name type="scientific">Microbulbifer hydrolyticus</name>
    <dbReference type="NCBI Taxonomy" id="48074"/>
    <lineage>
        <taxon>Bacteria</taxon>
        <taxon>Pseudomonadati</taxon>
        <taxon>Pseudomonadota</taxon>
        <taxon>Gammaproteobacteria</taxon>
        <taxon>Cellvibrionales</taxon>
        <taxon>Microbulbiferaceae</taxon>
        <taxon>Microbulbifer</taxon>
    </lineage>
</organism>
<dbReference type="EMBL" id="CP047491">
    <property type="protein sequence ID" value="QHQ39944.1"/>
    <property type="molecule type" value="Genomic_DNA"/>
</dbReference>
<dbReference type="Pfam" id="PF01292">
    <property type="entry name" value="Ni_hydr_CYTB"/>
    <property type="match status" value="1"/>
</dbReference>
<protein>
    <submittedName>
        <fullName evidence="15 16">Cytochrome b</fullName>
    </submittedName>
</protein>
<evidence type="ECO:0000256" key="9">
    <source>
        <dbReference type="ARBA" id="ARBA00022989"/>
    </source>
</evidence>
<dbReference type="EMBL" id="JACHHR010000003">
    <property type="protein sequence ID" value="MBB5212294.1"/>
    <property type="molecule type" value="Genomic_DNA"/>
</dbReference>
<sequence>MSNNANSWSSALKTLHWVIAFFILFAWGSVELHEFYEKSDPMRGWWMVMHYSLGFSILLLGLFRLYWRATHGRPKLYGSRFQKPVSLLVESLMYIIMIGMPVTGLLMRQFAGRDITLFWLIDVPAFVTKNIDIAKQIAFIHKEFLWNALLVLLVLHIGGALWHHLITKDNTLRQMLPFGKTK</sequence>
<evidence type="ECO:0000256" key="4">
    <source>
        <dbReference type="ARBA" id="ARBA00022475"/>
    </source>
</evidence>
<evidence type="ECO:0000256" key="8">
    <source>
        <dbReference type="ARBA" id="ARBA00022982"/>
    </source>
</evidence>
<keyword evidence="7" id="KW-0479">Metal-binding</keyword>
<dbReference type="PANTHER" id="PTHR30529:SF1">
    <property type="entry name" value="CYTOCHROME B561 HOMOLOG 2"/>
    <property type="match status" value="1"/>
</dbReference>
<feature type="transmembrane region" description="Helical" evidence="13">
    <location>
        <begin position="44"/>
        <end position="67"/>
    </location>
</feature>
<evidence type="ECO:0000256" key="11">
    <source>
        <dbReference type="ARBA" id="ARBA00023136"/>
    </source>
</evidence>
<evidence type="ECO:0000313" key="15">
    <source>
        <dbReference type="EMBL" id="MBB5212294.1"/>
    </source>
</evidence>
<dbReference type="GO" id="GO:0020037">
    <property type="term" value="F:heme binding"/>
    <property type="evidence" value="ECO:0007669"/>
    <property type="project" value="TreeGrafter"/>
</dbReference>
<evidence type="ECO:0000256" key="12">
    <source>
        <dbReference type="ARBA" id="ARBA00037975"/>
    </source>
</evidence>
<feature type="transmembrane region" description="Helical" evidence="13">
    <location>
        <begin position="87"/>
        <end position="107"/>
    </location>
</feature>
<dbReference type="GO" id="GO:0046872">
    <property type="term" value="F:metal ion binding"/>
    <property type="evidence" value="ECO:0007669"/>
    <property type="project" value="UniProtKB-KW"/>
</dbReference>
<evidence type="ECO:0000313" key="16">
    <source>
        <dbReference type="EMBL" id="QHQ39944.1"/>
    </source>
</evidence>
<evidence type="ECO:0000256" key="13">
    <source>
        <dbReference type="SAM" id="Phobius"/>
    </source>
</evidence>
<keyword evidence="9 13" id="KW-1133">Transmembrane helix</keyword>
<keyword evidence="17" id="KW-1185">Reference proteome</keyword>
<evidence type="ECO:0000256" key="2">
    <source>
        <dbReference type="ARBA" id="ARBA00004651"/>
    </source>
</evidence>
<evidence type="ECO:0000256" key="6">
    <source>
        <dbReference type="ARBA" id="ARBA00022692"/>
    </source>
</evidence>
<dbReference type="GO" id="GO:0022904">
    <property type="term" value="P:respiratory electron transport chain"/>
    <property type="evidence" value="ECO:0007669"/>
    <property type="project" value="InterPro"/>
</dbReference>
<dbReference type="InterPro" id="IPR016174">
    <property type="entry name" value="Di-haem_cyt_TM"/>
</dbReference>
<dbReference type="Proteomes" id="UP000464675">
    <property type="component" value="Chromosome"/>
</dbReference>
<keyword evidence="6 13" id="KW-0812">Transmembrane</keyword>
<name>A0A6P1TB07_9GAMM</name>
<comment type="cofactor">
    <cofactor evidence="1">
        <name>heme b</name>
        <dbReference type="ChEBI" id="CHEBI:60344"/>
    </cofactor>
</comment>
<proteinExistence type="inferred from homology"/>
<evidence type="ECO:0000256" key="7">
    <source>
        <dbReference type="ARBA" id="ARBA00022723"/>
    </source>
</evidence>
<keyword evidence="3" id="KW-0813">Transport</keyword>
<dbReference type="InterPro" id="IPR052168">
    <property type="entry name" value="Cytochrome_b561_oxidase"/>
</dbReference>
<keyword evidence="5" id="KW-0349">Heme</keyword>
<evidence type="ECO:0000313" key="17">
    <source>
        <dbReference type="Proteomes" id="UP000464675"/>
    </source>
</evidence>